<dbReference type="PANTHER" id="PTHR46114:SF1">
    <property type="entry name" value="ZAD DOMAIN-CONTAINING PROTEIN"/>
    <property type="match status" value="1"/>
</dbReference>
<evidence type="ECO:0000313" key="2">
    <source>
        <dbReference type="EMBL" id="KAK1785293.1"/>
    </source>
</evidence>
<evidence type="ECO:0000313" key="3">
    <source>
        <dbReference type="Proteomes" id="UP001239994"/>
    </source>
</evidence>
<organism evidence="2 3">
    <name type="scientific">Electrophorus voltai</name>
    <dbReference type="NCBI Taxonomy" id="2609070"/>
    <lineage>
        <taxon>Eukaryota</taxon>
        <taxon>Metazoa</taxon>
        <taxon>Chordata</taxon>
        <taxon>Craniata</taxon>
        <taxon>Vertebrata</taxon>
        <taxon>Euteleostomi</taxon>
        <taxon>Actinopterygii</taxon>
        <taxon>Neopterygii</taxon>
        <taxon>Teleostei</taxon>
        <taxon>Ostariophysi</taxon>
        <taxon>Gymnotiformes</taxon>
        <taxon>Gymnotoidei</taxon>
        <taxon>Gymnotidae</taxon>
        <taxon>Electrophorus</taxon>
    </lineage>
</organism>
<comment type="caution">
    <text evidence="2">The sequence shown here is derived from an EMBL/GenBank/DDBJ whole genome shotgun (WGS) entry which is preliminary data.</text>
</comment>
<proteinExistence type="predicted"/>
<sequence length="310" mass="35660">VPIPPERDRPTSAEGGKSNNKEDIADPDDNFTDIAEERKSCFPDQKDLNDLIRDLDLIKSNDEFLASRLRQCNLLHESVQVRNQRKHHQAFSNFFRHQDELWSCNNVGGLIKAIGITCNPDKWRLFIDSSSGSLKAILLHNGNKFPSLPLAYSVHLKEDWDTEAHYWRKDRPQWSEFSVDKELSAFKYLQDLLTKLSEVKAKAGVFVGPQITKILECIKFPKKLNRTEKAAWNSVVVVVCSFLSNQKDENYAELVQTLIKNYGIMGCRVSVKVHILNANLDKFKENMGALSEEQGEQFYQDILDFERRTI</sequence>
<dbReference type="PANTHER" id="PTHR46114">
    <property type="entry name" value="APPLE DOMAIN-CONTAINING PROTEIN"/>
    <property type="match status" value="1"/>
</dbReference>
<dbReference type="Proteomes" id="UP001239994">
    <property type="component" value="Unassembled WGS sequence"/>
</dbReference>
<evidence type="ECO:0000256" key="1">
    <source>
        <dbReference type="SAM" id="MobiDB-lite"/>
    </source>
</evidence>
<feature type="non-terminal residue" evidence="2">
    <location>
        <position position="1"/>
    </location>
</feature>
<reference evidence="2" key="1">
    <citation type="submission" date="2023-03" db="EMBL/GenBank/DDBJ databases">
        <title>Electrophorus voltai genome.</title>
        <authorList>
            <person name="Bian C."/>
        </authorList>
    </citation>
    <scope>NUCLEOTIDE SEQUENCE</scope>
    <source>
        <strain evidence="2">CB-2022</strain>
        <tissue evidence="2">Muscle</tissue>
    </source>
</reference>
<protein>
    <submittedName>
        <fullName evidence="2">Uncharacterized protein</fullName>
    </submittedName>
</protein>
<feature type="region of interest" description="Disordered" evidence="1">
    <location>
        <begin position="1"/>
        <end position="30"/>
    </location>
</feature>
<name>A0AAD8YQ74_9TELE</name>
<dbReference type="AlphaFoldDB" id="A0AAD8YQ74"/>
<accession>A0AAD8YQ74</accession>
<gene>
    <name evidence="2" type="ORF">P4O66_018690</name>
</gene>
<keyword evidence="3" id="KW-1185">Reference proteome</keyword>
<dbReference type="EMBL" id="JAROKS010000026">
    <property type="protein sequence ID" value="KAK1785293.1"/>
    <property type="molecule type" value="Genomic_DNA"/>
</dbReference>
<feature type="compositionally biased region" description="Basic and acidic residues" evidence="1">
    <location>
        <begin position="1"/>
        <end position="11"/>
    </location>
</feature>